<proteinExistence type="predicted"/>
<sequence>MTVEDGGLQSVSDKILDKFIKELAVEDGMKETSNRLRKIIFEDKTVNETAIREALFGESET</sequence>
<evidence type="ECO:0000313" key="2">
    <source>
        <dbReference type="Proteomes" id="UP001157733"/>
    </source>
</evidence>
<dbReference type="RefSeq" id="WP_282012200.1">
    <property type="nucleotide sequence ID" value="NZ_OX336137.1"/>
</dbReference>
<accession>A0ABM9HH69</accession>
<keyword evidence="2" id="KW-1185">Reference proteome</keyword>
<evidence type="ECO:0000313" key="1">
    <source>
        <dbReference type="EMBL" id="CAI2719364.1"/>
    </source>
</evidence>
<gene>
    <name evidence="1" type="ORF">NSPWAT_2508</name>
</gene>
<protein>
    <submittedName>
        <fullName evidence="1">Uncharacterized protein</fullName>
    </submittedName>
</protein>
<dbReference type="EMBL" id="OX336137">
    <property type="protein sequence ID" value="CAI2719364.1"/>
    <property type="molecule type" value="Genomic_DNA"/>
</dbReference>
<name>A0ABM9HH69_9BACT</name>
<reference evidence="1 2" key="1">
    <citation type="submission" date="2022-09" db="EMBL/GenBank/DDBJ databases">
        <authorList>
            <person name="Kop L."/>
        </authorList>
    </citation>
    <scope>NUCLEOTIDE SEQUENCE [LARGE SCALE GENOMIC DNA]</scope>
    <source>
        <strain evidence="1 2">347</strain>
    </source>
</reference>
<dbReference type="Proteomes" id="UP001157733">
    <property type="component" value="Chromosome"/>
</dbReference>
<organism evidence="1 2">
    <name type="scientific">Nitrospina watsonii</name>
    <dbReference type="NCBI Taxonomy" id="1323948"/>
    <lineage>
        <taxon>Bacteria</taxon>
        <taxon>Pseudomonadati</taxon>
        <taxon>Nitrospinota/Tectimicrobiota group</taxon>
        <taxon>Nitrospinota</taxon>
        <taxon>Nitrospinia</taxon>
        <taxon>Nitrospinales</taxon>
        <taxon>Nitrospinaceae</taxon>
        <taxon>Nitrospina</taxon>
    </lineage>
</organism>